<proteinExistence type="predicted"/>
<dbReference type="AlphaFoldDB" id="A0A931PW25"/>
<name>A0A931PW25_FIMGI</name>
<evidence type="ECO:0008006" key="4">
    <source>
        <dbReference type="Google" id="ProtNLM"/>
    </source>
</evidence>
<feature type="coiled-coil region" evidence="1">
    <location>
        <begin position="30"/>
        <end position="57"/>
    </location>
</feature>
<dbReference type="EMBL" id="JACOSL010000041">
    <property type="protein sequence ID" value="MBI1756855.1"/>
    <property type="molecule type" value="Genomic_DNA"/>
</dbReference>
<organism evidence="2 3">
    <name type="scientific">Fimbriimonas ginsengisoli</name>
    <dbReference type="NCBI Taxonomy" id="1005039"/>
    <lineage>
        <taxon>Bacteria</taxon>
        <taxon>Bacillati</taxon>
        <taxon>Armatimonadota</taxon>
        <taxon>Fimbriimonadia</taxon>
        <taxon>Fimbriimonadales</taxon>
        <taxon>Fimbriimonadaceae</taxon>
        <taxon>Fimbriimonas</taxon>
    </lineage>
</organism>
<reference evidence="2" key="1">
    <citation type="submission" date="2020-07" db="EMBL/GenBank/DDBJ databases">
        <title>Huge and variable diversity of episymbiotic CPR bacteria and DPANN archaea in groundwater ecosystems.</title>
        <authorList>
            <person name="He C.Y."/>
            <person name="Keren R."/>
            <person name="Whittaker M."/>
            <person name="Farag I.F."/>
            <person name="Doudna J."/>
            <person name="Cate J.H.D."/>
            <person name="Banfield J.F."/>
        </authorList>
    </citation>
    <scope>NUCLEOTIDE SEQUENCE</scope>
    <source>
        <strain evidence="2">NC_groundwater_17_Pr7_B-0.1um_64_12</strain>
    </source>
</reference>
<evidence type="ECO:0000313" key="2">
    <source>
        <dbReference type="EMBL" id="MBI1756855.1"/>
    </source>
</evidence>
<protein>
    <recommendedName>
        <fullName evidence="4">Septum formation initiator family protein</fullName>
    </recommendedName>
</protein>
<sequence length="87" mass="9925">MKRKRLWNVALVVAAVGAGLLLSARPWRVASEQRRRAEEAQAQMRESERHRVELIREKARLEAPIGREALAREKGFVKPDEAPAVTR</sequence>
<accession>A0A931PW25</accession>
<comment type="caution">
    <text evidence="2">The sequence shown here is derived from an EMBL/GenBank/DDBJ whole genome shotgun (WGS) entry which is preliminary data.</text>
</comment>
<keyword evidence="1" id="KW-0175">Coiled coil</keyword>
<dbReference type="Proteomes" id="UP000727962">
    <property type="component" value="Unassembled WGS sequence"/>
</dbReference>
<evidence type="ECO:0000256" key="1">
    <source>
        <dbReference type="SAM" id="Coils"/>
    </source>
</evidence>
<gene>
    <name evidence="2" type="ORF">HYR64_07095</name>
</gene>
<evidence type="ECO:0000313" key="3">
    <source>
        <dbReference type="Proteomes" id="UP000727962"/>
    </source>
</evidence>